<feature type="compositionally biased region" description="Acidic residues" evidence="2">
    <location>
        <begin position="469"/>
        <end position="479"/>
    </location>
</feature>
<evidence type="ECO:0000313" key="5">
    <source>
        <dbReference type="Proteomes" id="UP000235371"/>
    </source>
</evidence>
<organism evidence="4 5">
    <name type="scientific">Hyaloscypha bicolor E</name>
    <dbReference type="NCBI Taxonomy" id="1095630"/>
    <lineage>
        <taxon>Eukaryota</taxon>
        <taxon>Fungi</taxon>
        <taxon>Dikarya</taxon>
        <taxon>Ascomycota</taxon>
        <taxon>Pezizomycotina</taxon>
        <taxon>Leotiomycetes</taxon>
        <taxon>Helotiales</taxon>
        <taxon>Hyaloscyphaceae</taxon>
        <taxon>Hyaloscypha</taxon>
        <taxon>Hyaloscypha bicolor</taxon>
    </lineage>
</organism>
<keyword evidence="1" id="KW-0175">Coiled coil</keyword>
<dbReference type="Proteomes" id="UP000235371">
    <property type="component" value="Unassembled WGS sequence"/>
</dbReference>
<name>A0A2J6TPF9_9HELO</name>
<dbReference type="STRING" id="1095630.A0A2J6TPF9"/>
<evidence type="ECO:0000256" key="2">
    <source>
        <dbReference type="SAM" id="MobiDB-lite"/>
    </source>
</evidence>
<feature type="region of interest" description="Disordered" evidence="2">
    <location>
        <begin position="452"/>
        <end position="479"/>
    </location>
</feature>
<dbReference type="Gene3D" id="3.40.50.620">
    <property type="entry name" value="HUPs"/>
    <property type="match status" value="1"/>
</dbReference>
<feature type="coiled-coil region" evidence="1">
    <location>
        <begin position="186"/>
        <end position="213"/>
    </location>
</feature>
<accession>A0A2J6TPF9</accession>
<dbReference type="PANTHER" id="PTHR47815:SF1">
    <property type="entry name" value="UNIVERSAL STRESS PROTEIN A FAMILY PROTEIN C25B2.10"/>
    <property type="match status" value="1"/>
</dbReference>
<feature type="compositionally biased region" description="Basic and acidic residues" evidence="2">
    <location>
        <begin position="356"/>
        <end position="366"/>
    </location>
</feature>
<feature type="region of interest" description="Disordered" evidence="2">
    <location>
        <begin position="1"/>
        <end position="32"/>
    </location>
</feature>
<protein>
    <recommendedName>
        <fullName evidence="3">UspA domain-containing protein</fullName>
    </recommendedName>
</protein>
<feature type="region of interest" description="Disordered" evidence="2">
    <location>
        <begin position="309"/>
        <end position="329"/>
    </location>
</feature>
<dbReference type="InterPro" id="IPR006016">
    <property type="entry name" value="UspA"/>
</dbReference>
<dbReference type="Pfam" id="PF00582">
    <property type="entry name" value="Usp"/>
    <property type="match status" value="1"/>
</dbReference>
<feature type="compositionally biased region" description="Basic and acidic residues" evidence="2">
    <location>
        <begin position="309"/>
        <end position="318"/>
    </location>
</feature>
<evidence type="ECO:0000256" key="1">
    <source>
        <dbReference type="SAM" id="Coils"/>
    </source>
</evidence>
<dbReference type="RefSeq" id="XP_024741808.1">
    <property type="nucleotide sequence ID" value="XM_024888112.1"/>
</dbReference>
<feature type="domain" description="UspA" evidence="3">
    <location>
        <begin position="144"/>
        <end position="282"/>
    </location>
</feature>
<reference evidence="4 5" key="1">
    <citation type="submission" date="2016-04" db="EMBL/GenBank/DDBJ databases">
        <title>A degradative enzymes factory behind the ericoid mycorrhizal symbiosis.</title>
        <authorList>
            <consortium name="DOE Joint Genome Institute"/>
            <person name="Martino E."/>
            <person name="Morin E."/>
            <person name="Grelet G."/>
            <person name="Kuo A."/>
            <person name="Kohler A."/>
            <person name="Daghino S."/>
            <person name="Barry K."/>
            <person name="Choi C."/>
            <person name="Cichocki N."/>
            <person name="Clum A."/>
            <person name="Copeland A."/>
            <person name="Hainaut M."/>
            <person name="Haridas S."/>
            <person name="Labutti K."/>
            <person name="Lindquist E."/>
            <person name="Lipzen A."/>
            <person name="Khouja H.-R."/>
            <person name="Murat C."/>
            <person name="Ohm R."/>
            <person name="Olson A."/>
            <person name="Spatafora J."/>
            <person name="Veneault-Fourrey C."/>
            <person name="Henrissat B."/>
            <person name="Grigoriev I."/>
            <person name="Martin F."/>
            <person name="Perotto S."/>
        </authorList>
    </citation>
    <scope>NUCLEOTIDE SEQUENCE [LARGE SCALE GENOMIC DNA]</scope>
    <source>
        <strain evidence="4 5">E</strain>
    </source>
</reference>
<dbReference type="AlphaFoldDB" id="A0A2J6TPF9"/>
<feature type="region of interest" description="Disordered" evidence="2">
    <location>
        <begin position="81"/>
        <end position="104"/>
    </location>
</feature>
<feature type="compositionally biased region" description="Low complexity" evidence="2">
    <location>
        <begin position="1"/>
        <end position="18"/>
    </location>
</feature>
<feature type="compositionally biased region" description="Acidic residues" evidence="2">
    <location>
        <begin position="405"/>
        <end position="419"/>
    </location>
</feature>
<feature type="compositionally biased region" description="Low complexity" evidence="2">
    <location>
        <begin position="459"/>
        <end position="468"/>
    </location>
</feature>
<dbReference type="GeneID" id="36596188"/>
<dbReference type="InParanoid" id="A0A2J6TPF9"/>
<gene>
    <name evidence="4" type="ORF">K444DRAFT_705554</name>
</gene>
<keyword evidence="5" id="KW-1185">Reference proteome</keyword>
<feature type="region of interest" description="Disordered" evidence="2">
    <location>
        <begin position="351"/>
        <end position="428"/>
    </location>
</feature>
<dbReference type="CDD" id="cd23659">
    <property type="entry name" value="USP_At3g01520-like"/>
    <property type="match status" value="1"/>
</dbReference>
<proteinExistence type="predicted"/>
<sequence>MSTSSSSSSPSLHYIPSDSPTPPISPLTLPSTEISYPYPRLDPIIEHVKADHKQDAAVTVTTHQRVSSVSSISFKSNGVSISAGQAKAKRSPRVRGSSPPPPPRFQHHVSFDNFAGGEPTEKNTISFTLNVKHKGYQFKRRSRSFMVGIDENDYSDIALQWMLEELVDDGDEIICLRVVDKDAKVVNDRNVERRQYQKEAKDLMQRIQARNDDNRAISIVLEFAVGKVHATFQKMIQIYEPAMLIVGTRGRSLGGFQGLVSNRNSFSKWCLQYSPVPVVVVRPTEKRLKKKKKRDADPTRQDYARILKESGLDEHETDGGDQNSIFEVPNDPSQEAHAVAAALGLPAAFDPTLKPLQKEGSRRKSESGQNAQESLSPDSRSTSPEVVLKSPKSNQLESPAMSGDESSEGEDDEEGEFEAVDARPLLNNAIPEIEKKKKLHEMEVGEAQALFHARKGSLASNESAGSGAAEDEEEEDSPE</sequence>
<dbReference type="OrthoDB" id="843225at2759"/>
<evidence type="ECO:0000313" key="4">
    <source>
        <dbReference type="EMBL" id="PMD64904.1"/>
    </source>
</evidence>
<feature type="compositionally biased region" description="Polar residues" evidence="2">
    <location>
        <begin position="367"/>
        <end position="384"/>
    </location>
</feature>
<dbReference type="InterPro" id="IPR014729">
    <property type="entry name" value="Rossmann-like_a/b/a_fold"/>
</dbReference>
<dbReference type="PANTHER" id="PTHR47815">
    <property type="entry name" value="UNIVERSAL STRESS PROTEIN A FAMILY PROTEIN C25B2.10"/>
    <property type="match status" value="1"/>
</dbReference>
<dbReference type="SUPFAM" id="SSF52402">
    <property type="entry name" value="Adenine nucleotide alpha hydrolases-like"/>
    <property type="match status" value="1"/>
</dbReference>
<dbReference type="EMBL" id="KZ613747">
    <property type="protein sequence ID" value="PMD64904.1"/>
    <property type="molecule type" value="Genomic_DNA"/>
</dbReference>
<evidence type="ECO:0000259" key="3">
    <source>
        <dbReference type="Pfam" id="PF00582"/>
    </source>
</evidence>